<dbReference type="eggNOG" id="COG1840">
    <property type="taxonomic scope" value="Bacteria"/>
</dbReference>
<name>B0CFN7_ACAM1</name>
<dbReference type="InterPro" id="IPR006059">
    <property type="entry name" value="SBP"/>
</dbReference>
<dbReference type="PROSITE" id="PS50234">
    <property type="entry name" value="VWFA"/>
    <property type="match status" value="1"/>
</dbReference>
<dbReference type="OrthoDB" id="517022at2"/>
<reference evidence="3 4" key="1">
    <citation type="journal article" date="2008" name="Proc. Natl. Acad. Sci. U.S.A.">
        <title>Niche adaptation and genome expansion in the chlorophyll d-producing cyanobacterium Acaryochloris marina.</title>
        <authorList>
            <person name="Swingley W.D."/>
            <person name="Chen M."/>
            <person name="Cheung P.C."/>
            <person name="Conrad A.L."/>
            <person name="Dejesa L.C."/>
            <person name="Hao J."/>
            <person name="Honchak B.M."/>
            <person name="Karbach L.E."/>
            <person name="Kurdoglu A."/>
            <person name="Lahiri S."/>
            <person name="Mastrian S.D."/>
            <person name="Miyashita H."/>
            <person name="Page L."/>
            <person name="Ramakrishna P."/>
            <person name="Satoh S."/>
            <person name="Sattley W.M."/>
            <person name="Shimada Y."/>
            <person name="Taylor H.L."/>
            <person name="Tomo T."/>
            <person name="Tsuchiya T."/>
            <person name="Wang Z.T."/>
            <person name="Raymond J."/>
            <person name="Mimuro M."/>
            <person name="Blankenship R.E."/>
            <person name="Touchman J.W."/>
        </authorList>
    </citation>
    <scope>NUCLEOTIDE SEQUENCE [LARGE SCALE GENOMIC DNA]</scope>
    <source>
        <strain evidence="4">MBIC 11017</strain>
    </source>
</reference>
<dbReference type="KEGG" id="amr:AM1_2041"/>
<keyword evidence="4" id="KW-1185">Reference proteome</keyword>
<protein>
    <submittedName>
        <fullName evidence="3">von Willebrand factor type A domain protein, putative</fullName>
    </submittedName>
</protein>
<dbReference type="PROSITE" id="PS51257">
    <property type="entry name" value="PROKAR_LIPOPROTEIN"/>
    <property type="match status" value="1"/>
</dbReference>
<gene>
    <name evidence="3" type="ordered locus">AM1_2041</name>
</gene>
<dbReference type="Proteomes" id="UP000000268">
    <property type="component" value="Chromosome"/>
</dbReference>
<evidence type="ECO:0000313" key="3">
    <source>
        <dbReference type="EMBL" id="ABW27056.1"/>
    </source>
</evidence>
<dbReference type="AlphaFoldDB" id="B0CFN7"/>
<dbReference type="Pfam" id="PF13416">
    <property type="entry name" value="SBP_bac_8"/>
    <property type="match status" value="1"/>
</dbReference>
<dbReference type="eggNOG" id="COG2304">
    <property type="taxonomic scope" value="Bacteria"/>
</dbReference>
<dbReference type="SUPFAM" id="SSF53300">
    <property type="entry name" value="vWA-like"/>
    <property type="match status" value="1"/>
</dbReference>
<dbReference type="EMBL" id="CP000828">
    <property type="protein sequence ID" value="ABW27056.1"/>
    <property type="molecule type" value="Genomic_DNA"/>
</dbReference>
<evidence type="ECO:0000256" key="1">
    <source>
        <dbReference type="SAM" id="SignalP"/>
    </source>
</evidence>
<proteinExistence type="predicted"/>
<dbReference type="STRING" id="329726.AM1_2041"/>
<dbReference type="InterPro" id="IPR036465">
    <property type="entry name" value="vWFA_dom_sf"/>
</dbReference>
<dbReference type="Gene3D" id="3.40.50.410">
    <property type="entry name" value="von Willebrand factor, type A domain"/>
    <property type="match status" value="1"/>
</dbReference>
<dbReference type="PANTHER" id="PTHR10338">
    <property type="entry name" value="INTER-ALPHA-TRYPSIN INHIBITOR HEAVY CHAIN FAMILY MEMBER"/>
    <property type="match status" value="1"/>
</dbReference>
<dbReference type="InterPro" id="IPR002035">
    <property type="entry name" value="VWF_A"/>
</dbReference>
<dbReference type="SUPFAM" id="SSF53850">
    <property type="entry name" value="Periplasmic binding protein-like II"/>
    <property type="match status" value="1"/>
</dbReference>
<feature type="domain" description="VWFA" evidence="2">
    <location>
        <begin position="393"/>
        <end position="569"/>
    </location>
</feature>
<evidence type="ECO:0000313" key="4">
    <source>
        <dbReference type="Proteomes" id="UP000000268"/>
    </source>
</evidence>
<dbReference type="RefSeq" id="WP_012162548.1">
    <property type="nucleotide sequence ID" value="NC_009925.1"/>
</dbReference>
<keyword evidence="1" id="KW-0732">Signal</keyword>
<dbReference type="InterPro" id="IPR050934">
    <property type="entry name" value="ITIH"/>
</dbReference>
<dbReference type="HOGENOM" id="CLU_476279_0_0_3"/>
<accession>B0CFN7</accession>
<dbReference type="SMART" id="SM00327">
    <property type="entry name" value="VWA"/>
    <property type="match status" value="1"/>
</dbReference>
<organism evidence="3 4">
    <name type="scientific">Acaryochloris marina (strain MBIC 11017)</name>
    <dbReference type="NCBI Taxonomy" id="329726"/>
    <lineage>
        <taxon>Bacteria</taxon>
        <taxon>Bacillati</taxon>
        <taxon>Cyanobacteriota</taxon>
        <taxon>Cyanophyceae</taxon>
        <taxon>Acaryochloridales</taxon>
        <taxon>Acaryochloridaceae</taxon>
        <taxon>Acaryochloris</taxon>
    </lineage>
</organism>
<feature type="signal peptide" evidence="1">
    <location>
        <begin position="1"/>
        <end position="23"/>
    </location>
</feature>
<feature type="chain" id="PRO_5002748113" evidence="1">
    <location>
        <begin position="24"/>
        <end position="573"/>
    </location>
</feature>
<dbReference type="PANTHER" id="PTHR10338:SF108">
    <property type="entry name" value="INTER-ALPHA-TRYPSIN INHIBITOR HEAVY CHAIN H4-LIKE PROTEIN"/>
    <property type="match status" value="1"/>
</dbReference>
<dbReference type="Pfam" id="PF00092">
    <property type="entry name" value="VWA"/>
    <property type="match status" value="1"/>
</dbReference>
<evidence type="ECO:0000259" key="2">
    <source>
        <dbReference type="PROSITE" id="PS50234"/>
    </source>
</evidence>
<sequence>MAKQTTRKILLRCQAAVLVSLSAACSGGGPTGSSSSSPGMEVTFLVGSAMGDFCQQSMERFNQTGPKLKDGSSFTVKCVAKGSGDIVSELLTQANALKNGSVSAEDPSWPTLVSLDGDIYVDQLAYQFSQLFPGQNYLPTVADAPLLANSPMVFMVREDLAQSLRKTKDPFQALLTAKSHKDLDAGSQPLPLRYVHTAPTRSNSGLQTLVAQFASVSGKRPDQLTVADVGAHQGKVGEIQQKITRYGTSTTSLAKAMVANGPFWASVGSVYESSVIAANAQVPAGQPRYQAVYPGITYTSNMRGVLSTGPWVSPAEKEAAEQIIRYIRQPETQQIGTTLGLRPGTPGVALGNKFTQTWGVEAQPKYDSFRVPKPEVVEAMLQSWQTAAKKPSQVVIVVDSSGSMTGTKLAAVQSTLQTYLKGLGPKEKVTLIDFDSVVRKPVSVDGSPEGQSKGLEFVVALKADGNTKLYDSILAAQTWLTQNLRPNAINAVIVLTDGEDSGSGQQLPQLLSALKKSGFEGEQRIAIFTVGYGNAGDFAPDVLKQIAEANGGYYRQGDPASIAQLMADLQVEF</sequence>